<keyword evidence="6 8" id="KW-0067">ATP-binding</keyword>
<dbReference type="RefSeq" id="WP_281845047.1">
    <property type="nucleotide sequence ID" value="NZ_BSCH01000008.1"/>
</dbReference>
<evidence type="ECO:0000259" key="9">
    <source>
        <dbReference type="SMART" id="SM00977"/>
    </source>
</evidence>
<reference evidence="10" key="3">
    <citation type="journal article" date="2023" name="Int. J. Syst. Evol. Microbiol.">
        <title>Sellimonas catena sp. nov., isolated from human faeces.</title>
        <authorList>
            <person name="Hisatomi A."/>
            <person name="Ohkuma M."/>
            <person name="Sakamoto M."/>
        </authorList>
    </citation>
    <scope>NUCLEOTIDE SEQUENCE</scope>
    <source>
        <strain evidence="10">18CBH55</strain>
    </source>
</reference>
<sequence length="462" mass="53108">MAEEKKREGLQKKVESYLRRWNMIERGEHIVAGISGGADSVCLLFVLLSLQKIMGIRVTAVHVNHMLRGEAADADERFVEELCRQQNVPCRVFRIDVAKEAEKRKCSQEEAGREVRREAMRKVMVEEHADKIAFAHHQDDNAETVIMNLCRGSRVKGMRGILPVSGELIHPLLCVGKAEIEAALKEQGIPWRIDATNLEDAYTRNRIRNRVMKELNEINPGTAEHISRMAEKMSELWEYMEAETGTYIKECVKETDGGKLIRKAELERVPKVFREEVIRSVLCGVCAGEKNLRAVHVQDIHGLMEKQPGRSISLPYGVRALRTYEGVLIQKKEKMGEQREKKPEIGFKMQVFDRREGEKWPDTPYTKWFDYDIIKGRLVMRTRREGDYITVTADGKSQTLKKFFINQKVPAGKRDEIPLIADGNEIVWIVGYRQNKAYQITERTVKIVQIEIYGGEKNGRDN</sequence>
<comment type="domain">
    <text evidence="8">The N-terminal region contains the highly conserved SGGXDS motif, predicted to be a P-loop motif involved in ATP binding.</text>
</comment>
<dbReference type="NCBIfam" id="TIGR02433">
    <property type="entry name" value="lysidine_TilS_C"/>
    <property type="match status" value="1"/>
</dbReference>
<dbReference type="Gene3D" id="3.40.50.620">
    <property type="entry name" value="HUPs"/>
    <property type="match status" value="1"/>
</dbReference>
<evidence type="ECO:0000256" key="2">
    <source>
        <dbReference type="ARBA" id="ARBA00022490"/>
    </source>
</evidence>
<organism evidence="10 11">
    <name type="scientific">Sellimonas catena</name>
    <dbReference type="NCBI Taxonomy" id="2994035"/>
    <lineage>
        <taxon>Bacteria</taxon>
        <taxon>Bacillati</taxon>
        <taxon>Bacillota</taxon>
        <taxon>Clostridia</taxon>
        <taxon>Lachnospirales</taxon>
        <taxon>Lachnospiraceae</taxon>
        <taxon>Sellimonas</taxon>
    </lineage>
</organism>
<dbReference type="EMBL" id="BSCH01000008">
    <property type="protein sequence ID" value="GLG90119.1"/>
    <property type="molecule type" value="Genomic_DNA"/>
</dbReference>
<protein>
    <recommendedName>
        <fullName evidence="8">tRNA(Ile)-lysidine synthase</fullName>
        <ecNumber evidence="8">6.3.4.19</ecNumber>
    </recommendedName>
    <alternativeName>
        <fullName evidence="8">tRNA(Ile)-2-lysyl-cytidine synthase</fullName>
    </alternativeName>
    <alternativeName>
        <fullName evidence="8">tRNA(Ile)-lysidine synthetase</fullName>
    </alternativeName>
</protein>
<comment type="similarity">
    <text evidence="8">Belongs to the tRNA(Ile)-lysidine synthase family.</text>
</comment>
<reference evidence="10" key="2">
    <citation type="submission" date="2022-11" db="EMBL/GenBank/DDBJ databases">
        <title>Draft genome sequence of Sellimonas catena strain 18CBH55.</title>
        <authorList>
            <person name="Atsushi H."/>
            <person name="Moriya O."/>
            <person name="Mitsuo S."/>
        </authorList>
    </citation>
    <scope>NUCLEOTIDE SEQUENCE</scope>
    <source>
        <strain evidence="10">18CBH55</strain>
    </source>
</reference>
<dbReference type="CDD" id="cd01992">
    <property type="entry name" value="TilS_N"/>
    <property type="match status" value="1"/>
</dbReference>
<dbReference type="Proteomes" id="UP001145094">
    <property type="component" value="Unassembled WGS sequence"/>
</dbReference>
<keyword evidence="4 8" id="KW-0819">tRNA processing</keyword>
<feature type="binding site" evidence="8">
    <location>
        <begin position="35"/>
        <end position="40"/>
    </location>
    <ligand>
        <name>ATP</name>
        <dbReference type="ChEBI" id="CHEBI:30616"/>
    </ligand>
</feature>
<dbReference type="SUPFAM" id="SSF52402">
    <property type="entry name" value="Adenine nucleotide alpha hydrolases-like"/>
    <property type="match status" value="1"/>
</dbReference>
<accession>A0A9W6CF06</accession>
<evidence type="ECO:0000256" key="1">
    <source>
        <dbReference type="ARBA" id="ARBA00004496"/>
    </source>
</evidence>
<dbReference type="InterPro" id="IPR020825">
    <property type="entry name" value="Phe-tRNA_synthase-like_B3/B4"/>
</dbReference>
<dbReference type="Gene3D" id="3.50.40.10">
    <property type="entry name" value="Phenylalanyl-trna Synthetase, Chain B, domain 3"/>
    <property type="match status" value="1"/>
</dbReference>
<dbReference type="GO" id="GO:0005737">
    <property type="term" value="C:cytoplasm"/>
    <property type="evidence" value="ECO:0007669"/>
    <property type="project" value="UniProtKB-SubCell"/>
</dbReference>
<comment type="function">
    <text evidence="8">Ligates lysine onto the cytidine present at position 34 of the AUA codon-specific tRNA(Ile) that contains the anticodon CAU, in an ATP-dependent manner. Cytidine is converted to lysidine, thus changing the amino acid specificity of the tRNA from methionine to isoleucine.</text>
</comment>
<keyword evidence="3 8" id="KW-0436">Ligase</keyword>
<dbReference type="InterPro" id="IPR012094">
    <property type="entry name" value="tRNA_Ile_lys_synt"/>
</dbReference>
<dbReference type="Gene3D" id="1.20.59.20">
    <property type="match status" value="1"/>
</dbReference>
<dbReference type="Pfam" id="PF11734">
    <property type="entry name" value="TilS_C"/>
    <property type="match status" value="1"/>
</dbReference>
<name>A0A9W6CF06_9FIRM</name>
<evidence type="ECO:0000256" key="6">
    <source>
        <dbReference type="ARBA" id="ARBA00022840"/>
    </source>
</evidence>
<reference evidence="10" key="1">
    <citation type="submission" date="2022-11" db="EMBL/GenBank/DDBJ databases">
        <title>Draft genome sequence of Sellimonas catena strain 18CBH55.</title>
        <authorList>
            <person name="Hisatomi A."/>
            <person name="Ohkuma M."/>
            <person name="Sakamoto M."/>
        </authorList>
    </citation>
    <scope>NUCLEOTIDE SEQUENCE</scope>
    <source>
        <strain evidence="10">18CBH55</strain>
    </source>
</reference>
<keyword evidence="5 8" id="KW-0547">Nucleotide-binding</keyword>
<feature type="domain" description="Lysidine-tRNA(Ile) synthetase C-terminal" evidence="9">
    <location>
        <begin position="378"/>
        <end position="450"/>
    </location>
</feature>
<dbReference type="Pfam" id="PF01171">
    <property type="entry name" value="ATP_bind_3"/>
    <property type="match status" value="1"/>
</dbReference>
<gene>
    <name evidence="8 10" type="primary">tilS</name>
    <name evidence="10" type="ORF">Selli2_15460</name>
</gene>
<evidence type="ECO:0000313" key="11">
    <source>
        <dbReference type="Proteomes" id="UP001145094"/>
    </source>
</evidence>
<dbReference type="GO" id="GO:0006400">
    <property type="term" value="P:tRNA modification"/>
    <property type="evidence" value="ECO:0007669"/>
    <property type="project" value="UniProtKB-UniRule"/>
</dbReference>
<dbReference type="SUPFAM" id="SSF82829">
    <property type="entry name" value="MesJ substrate recognition domain-like"/>
    <property type="match status" value="1"/>
</dbReference>
<comment type="caution">
    <text evidence="10">The sequence shown here is derived from an EMBL/GenBank/DDBJ whole genome shotgun (WGS) entry which is preliminary data.</text>
</comment>
<dbReference type="InterPro" id="IPR014729">
    <property type="entry name" value="Rossmann-like_a/b/a_fold"/>
</dbReference>
<dbReference type="EC" id="6.3.4.19" evidence="8"/>
<dbReference type="PANTHER" id="PTHR43033">
    <property type="entry name" value="TRNA(ILE)-LYSIDINE SYNTHASE-RELATED"/>
    <property type="match status" value="1"/>
</dbReference>
<proteinExistence type="inferred from homology"/>
<evidence type="ECO:0000256" key="5">
    <source>
        <dbReference type="ARBA" id="ARBA00022741"/>
    </source>
</evidence>
<evidence type="ECO:0000256" key="3">
    <source>
        <dbReference type="ARBA" id="ARBA00022598"/>
    </source>
</evidence>
<dbReference type="GO" id="GO:0005524">
    <property type="term" value="F:ATP binding"/>
    <property type="evidence" value="ECO:0007669"/>
    <property type="project" value="UniProtKB-UniRule"/>
</dbReference>
<dbReference type="PANTHER" id="PTHR43033:SF1">
    <property type="entry name" value="TRNA(ILE)-LYSIDINE SYNTHASE-RELATED"/>
    <property type="match status" value="1"/>
</dbReference>
<dbReference type="NCBIfam" id="TIGR02432">
    <property type="entry name" value="lysidine_TilS_N"/>
    <property type="match status" value="1"/>
</dbReference>
<evidence type="ECO:0000256" key="4">
    <source>
        <dbReference type="ARBA" id="ARBA00022694"/>
    </source>
</evidence>
<evidence type="ECO:0000256" key="7">
    <source>
        <dbReference type="ARBA" id="ARBA00048539"/>
    </source>
</evidence>
<dbReference type="SMART" id="SM00977">
    <property type="entry name" value="TilS_C"/>
    <property type="match status" value="1"/>
</dbReference>
<evidence type="ECO:0000313" key="10">
    <source>
        <dbReference type="EMBL" id="GLG90119.1"/>
    </source>
</evidence>
<dbReference type="InterPro" id="IPR011063">
    <property type="entry name" value="TilS/TtcA_N"/>
</dbReference>
<dbReference type="HAMAP" id="MF_01161">
    <property type="entry name" value="tRNA_Ile_lys_synt"/>
    <property type="match status" value="1"/>
</dbReference>
<keyword evidence="2 8" id="KW-0963">Cytoplasm</keyword>
<dbReference type="InterPro" id="IPR012796">
    <property type="entry name" value="Lysidine-tRNA-synth_C"/>
</dbReference>
<dbReference type="AlphaFoldDB" id="A0A9W6CF06"/>
<comment type="catalytic activity">
    <reaction evidence="7 8">
        <text>cytidine(34) in tRNA(Ile2) + L-lysine + ATP = lysidine(34) in tRNA(Ile2) + AMP + diphosphate + H(+)</text>
        <dbReference type="Rhea" id="RHEA:43744"/>
        <dbReference type="Rhea" id="RHEA-COMP:10625"/>
        <dbReference type="Rhea" id="RHEA-COMP:10670"/>
        <dbReference type="ChEBI" id="CHEBI:15378"/>
        <dbReference type="ChEBI" id="CHEBI:30616"/>
        <dbReference type="ChEBI" id="CHEBI:32551"/>
        <dbReference type="ChEBI" id="CHEBI:33019"/>
        <dbReference type="ChEBI" id="CHEBI:82748"/>
        <dbReference type="ChEBI" id="CHEBI:83665"/>
        <dbReference type="ChEBI" id="CHEBI:456215"/>
        <dbReference type="EC" id="6.3.4.19"/>
    </reaction>
</comment>
<dbReference type="InterPro" id="IPR012795">
    <property type="entry name" value="tRNA_Ile_lys_synt_N"/>
</dbReference>
<dbReference type="GO" id="GO:0032267">
    <property type="term" value="F:tRNA(Ile)-lysidine synthase activity"/>
    <property type="evidence" value="ECO:0007669"/>
    <property type="project" value="UniProtKB-EC"/>
</dbReference>
<dbReference type="SUPFAM" id="SSF56037">
    <property type="entry name" value="PheT/TilS domain"/>
    <property type="match status" value="1"/>
</dbReference>
<comment type="subcellular location">
    <subcellularLocation>
        <location evidence="1 8">Cytoplasm</location>
    </subcellularLocation>
</comment>
<evidence type="ECO:0000256" key="8">
    <source>
        <dbReference type="HAMAP-Rule" id="MF_01161"/>
    </source>
</evidence>